<dbReference type="RefSeq" id="XP_021820533.1">
    <property type="nucleotide sequence ID" value="XM_021964841.1"/>
</dbReference>
<protein>
    <submittedName>
        <fullName evidence="3">Uncharacterized protein LOC110762233</fullName>
    </submittedName>
</protein>
<feature type="compositionally biased region" description="Acidic residues" evidence="1">
    <location>
        <begin position="83"/>
        <end position="94"/>
    </location>
</feature>
<proteinExistence type="predicted"/>
<evidence type="ECO:0000313" key="2">
    <source>
        <dbReference type="Proteomes" id="UP000515124"/>
    </source>
</evidence>
<evidence type="ECO:0000313" key="3">
    <source>
        <dbReference type="RefSeq" id="XP_021820533.1"/>
    </source>
</evidence>
<feature type="region of interest" description="Disordered" evidence="1">
    <location>
        <begin position="1"/>
        <end position="21"/>
    </location>
</feature>
<dbReference type="AlphaFoldDB" id="A0A6P5T2A1"/>
<dbReference type="Proteomes" id="UP000515124">
    <property type="component" value="Unplaced"/>
</dbReference>
<accession>A0A6P5T2A1</accession>
<reference evidence="3" key="1">
    <citation type="submission" date="2025-08" db="UniProtKB">
        <authorList>
            <consortium name="RefSeq"/>
        </authorList>
    </citation>
    <scope>IDENTIFICATION</scope>
</reference>
<feature type="region of interest" description="Disordered" evidence="1">
    <location>
        <begin position="72"/>
        <end position="112"/>
    </location>
</feature>
<sequence length="112" mass="12711">MVRKRGEVNGGFNNPDAGPPRFPYVEAFDEVLDEYFDDIFNQASQISFEGGQEVGNDNVGTIEVPVYGHNIGNEDRREVPVNVDDEEDSEEDFEVDGRRRVKDLQDSGEEER</sequence>
<name>A0A6P5T2A1_PRUAV</name>
<gene>
    <name evidence="3" type="primary">LOC110762233</name>
</gene>
<evidence type="ECO:0000256" key="1">
    <source>
        <dbReference type="SAM" id="MobiDB-lite"/>
    </source>
</evidence>
<dbReference type="KEGG" id="pavi:110762233"/>
<keyword evidence="2" id="KW-1185">Reference proteome</keyword>
<dbReference type="GeneID" id="110762233"/>
<feature type="compositionally biased region" description="Basic and acidic residues" evidence="1">
    <location>
        <begin position="95"/>
        <end position="105"/>
    </location>
</feature>
<organism evidence="2 3">
    <name type="scientific">Prunus avium</name>
    <name type="common">Cherry</name>
    <name type="synonym">Cerasus avium</name>
    <dbReference type="NCBI Taxonomy" id="42229"/>
    <lineage>
        <taxon>Eukaryota</taxon>
        <taxon>Viridiplantae</taxon>
        <taxon>Streptophyta</taxon>
        <taxon>Embryophyta</taxon>
        <taxon>Tracheophyta</taxon>
        <taxon>Spermatophyta</taxon>
        <taxon>Magnoliopsida</taxon>
        <taxon>eudicotyledons</taxon>
        <taxon>Gunneridae</taxon>
        <taxon>Pentapetalae</taxon>
        <taxon>rosids</taxon>
        <taxon>fabids</taxon>
        <taxon>Rosales</taxon>
        <taxon>Rosaceae</taxon>
        <taxon>Amygdaloideae</taxon>
        <taxon>Amygdaleae</taxon>
        <taxon>Prunus</taxon>
    </lineage>
</organism>